<dbReference type="InterPro" id="IPR003959">
    <property type="entry name" value="ATPase_AAA_core"/>
</dbReference>
<protein>
    <submittedName>
        <fullName evidence="6">Peroxisome biogenesis factor 1</fullName>
        <ecNumber evidence="6">3.6.1.15</ecNumber>
        <ecNumber evidence="6">3.6.1.3</ecNumber>
    </submittedName>
</protein>
<evidence type="ECO:0000259" key="5">
    <source>
        <dbReference type="SMART" id="SM00382"/>
    </source>
</evidence>
<keyword evidence="6" id="KW-0378">Hydrolase</keyword>
<evidence type="ECO:0000313" key="7">
    <source>
        <dbReference type="Proteomes" id="UP000276133"/>
    </source>
</evidence>
<dbReference type="Pfam" id="PF00004">
    <property type="entry name" value="AAA"/>
    <property type="match status" value="2"/>
</dbReference>
<keyword evidence="3 4" id="KW-0067">ATP-binding</keyword>
<dbReference type="PANTHER" id="PTHR23077:SF12">
    <property type="entry name" value="PEROXISOMAL ATPASE PEX1"/>
    <property type="match status" value="1"/>
</dbReference>
<dbReference type="Gene3D" id="1.10.8.60">
    <property type="match status" value="1"/>
</dbReference>
<evidence type="ECO:0000256" key="3">
    <source>
        <dbReference type="ARBA" id="ARBA00022840"/>
    </source>
</evidence>
<evidence type="ECO:0000256" key="4">
    <source>
        <dbReference type="RuleBase" id="RU003651"/>
    </source>
</evidence>
<dbReference type="AlphaFoldDB" id="A0A3M7P2G0"/>
<organism evidence="6 7">
    <name type="scientific">Brachionus plicatilis</name>
    <name type="common">Marine rotifer</name>
    <name type="synonym">Brachionus muelleri</name>
    <dbReference type="NCBI Taxonomy" id="10195"/>
    <lineage>
        <taxon>Eukaryota</taxon>
        <taxon>Metazoa</taxon>
        <taxon>Spiralia</taxon>
        <taxon>Gnathifera</taxon>
        <taxon>Rotifera</taxon>
        <taxon>Eurotatoria</taxon>
        <taxon>Monogononta</taxon>
        <taxon>Pseudotrocha</taxon>
        <taxon>Ploima</taxon>
        <taxon>Brachionidae</taxon>
        <taxon>Brachionus</taxon>
    </lineage>
</organism>
<dbReference type="CDD" id="cd00009">
    <property type="entry name" value="AAA"/>
    <property type="match status" value="1"/>
</dbReference>
<dbReference type="Gene3D" id="3.40.50.300">
    <property type="entry name" value="P-loop containing nucleotide triphosphate hydrolases"/>
    <property type="match status" value="2"/>
</dbReference>
<evidence type="ECO:0000313" key="6">
    <source>
        <dbReference type="EMBL" id="RMZ93119.1"/>
    </source>
</evidence>
<name>A0A3M7P2G0_BRAPC</name>
<dbReference type="InterPro" id="IPR003593">
    <property type="entry name" value="AAA+_ATPase"/>
</dbReference>
<dbReference type="Proteomes" id="UP000276133">
    <property type="component" value="Unassembled WGS sequence"/>
</dbReference>
<dbReference type="InterPro" id="IPR003960">
    <property type="entry name" value="ATPase_AAA_CS"/>
</dbReference>
<sequence length="696" mass="79372">MNSFLFEPILRLSLLLVKSKMLLQNIKSAFVNFIDQQSECLCPIVLTNETLLHLPFQNETIKCLISLKSDLVTISSTTLLNNLLKLDIEIVPAAELDKFEIDLKHLSRNTFNIDLIKPKWFEANLKSILSFLNTSFLPDSSSQNRNIIIQGSSGSGKTILCKSLCNSLPNTIYFYINCQTFISKTADTIFDQLKLIYQETLWYENKPCLVILENIDLLVENKNNNTDPSSFLYYSQIVEVLKQILLSVWQSKNICTIVTSSTALSELPSIFHCLDEHEVVEHVASQCDGFVFKDIEKLIDKIIFSIFEPNCSSVLSLDENLVKLVYNYTPINMIETKFYKSRAELSWDSIGGHERAKSSLIETLIWPIKYRNLYCKFLMKQSSGVLLYGPSGCGKTLIASAVANESKFNFLSVKGPEILSKYIGNSEQNVRDLFRKAQKAKPCIIFFDEFDSVAPKRGHDSTGVTDRVVNQLLTQLDGIEQLDGVYLLAATSRPDLIDQALLRPGRIDSYLYIDYPSKSELEKIFQIYCANVKVSDDVDWKDVAGYCEFFSGADVKSAICDALIKAFHKVEKEKCEQDILESIILDKGVLMSSLDSIRDSINLNERKKLKKKYQNNCGSDTLDYKTNLFAIFRDIKHYFVFVFCSKIHNVPNLTEFYRMSILVMQKNKRLRKEVYSIRVMDIVVNNDDGSLFDIIS</sequence>
<feature type="domain" description="AAA+ ATPase" evidence="5">
    <location>
        <begin position="381"/>
        <end position="517"/>
    </location>
</feature>
<dbReference type="OrthoDB" id="2187at2759"/>
<dbReference type="GO" id="GO:0016887">
    <property type="term" value="F:ATP hydrolysis activity"/>
    <property type="evidence" value="ECO:0007669"/>
    <property type="project" value="InterPro"/>
</dbReference>
<dbReference type="GO" id="GO:0005829">
    <property type="term" value="C:cytosol"/>
    <property type="evidence" value="ECO:0007669"/>
    <property type="project" value="TreeGrafter"/>
</dbReference>
<dbReference type="GO" id="GO:0005524">
    <property type="term" value="F:ATP binding"/>
    <property type="evidence" value="ECO:0007669"/>
    <property type="project" value="UniProtKB-KW"/>
</dbReference>
<dbReference type="InterPro" id="IPR050168">
    <property type="entry name" value="AAA_ATPase_domain"/>
</dbReference>
<dbReference type="SUPFAM" id="SSF52540">
    <property type="entry name" value="P-loop containing nucleoside triphosphate hydrolases"/>
    <property type="match status" value="2"/>
</dbReference>
<dbReference type="GO" id="GO:0005778">
    <property type="term" value="C:peroxisomal membrane"/>
    <property type="evidence" value="ECO:0007669"/>
    <property type="project" value="TreeGrafter"/>
</dbReference>
<evidence type="ECO:0000256" key="2">
    <source>
        <dbReference type="ARBA" id="ARBA00022741"/>
    </source>
</evidence>
<accession>A0A3M7P2G0</accession>
<comment type="caution">
    <text evidence="6">The sequence shown here is derived from an EMBL/GenBank/DDBJ whole genome shotgun (WGS) entry which is preliminary data.</text>
</comment>
<dbReference type="PANTHER" id="PTHR23077">
    <property type="entry name" value="AAA-FAMILY ATPASE"/>
    <property type="match status" value="1"/>
</dbReference>
<dbReference type="FunFam" id="3.40.50.300:FF:000149">
    <property type="entry name" value="Nuclear valosin-containing protein-like"/>
    <property type="match status" value="1"/>
</dbReference>
<keyword evidence="7" id="KW-1185">Reference proteome</keyword>
<dbReference type="InterPro" id="IPR027417">
    <property type="entry name" value="P-loop_NTPase"/>
</dbReference>
<dbReference type="EC" id="3.6.1.15" evidence="6"/>
<reference evidence="6 7" key="1">
    <citation type="journal article" date="2018" name="Sci. Rep.">
        <title>Genomic signatures of local adaptation to the degree of environmental predictability in rotifers.</title>
        <authorList>
            <person name="Franch-Gras L."/>
            <person name="Hahn C."/>
            <person name="Garcia-Roger E.M."/>
            <person name="Carmona M.J."/>
            <person name="Serra M."/>
            <person name="Gomez A."/>
        </authorList>
    </citation>
    <scope>NUCLEOTIDE SEQUENCE [LARGE SCALE GENOMIC DNA]</scope>
    <source>
        <strain evidence="6">HYR1</strain>
    </source>
</reference>
<gene>
    <name evidence="6" type="ORF">BpHYR1_026588</name>
</gene>
<comment type="similarity">
    <text evidence="1 4">Belongs to the AAA ATPase family.</text>
</comment>
<dbReference type="PROSITE" id="PS00674">
    <property type="entry name" value="AAA"/>
    <property type="match status" value="1"/>
</dbReference>
<dbReference type="STRING" id="10195.A0A3M7P2G0"/>
<dbReference type="EC" id="3.6.1.3" evidence="6"/>
<dbReference type="SMART" id="SM00382">
    <property type="entry name" value="AAA"/>
    <property type="match status" value="2"/>
</dbReference>
<evidence type="ECO:0000256" key="1">
    <source>
        <dbReference type="ARBA" id="ARBA00006914"/>
    </source>
</evidence>
<dbReference type="GO" id="GO:0016558">
    <property type="term" value="P:protein import into peroxisome matrix"/>
    <property type="evidence" value="ECO:0007669"/>
    <property type="project" value="TreeGrafter"/>
</dbReference>
<feature type="domain" description="AAA+ ATPase" evidence="5">
    <location>
        <begin position="143"/>
        <end position="284"/>
    </location>
</feature>
<keyword evidence="2 4" id="KW-0547">Nucleotide-binding</keyword>
<dbReference type="EMBL" id="REGN01014055">
    <property type="protein sequence ID" value="RMZ93119.1"/>
    <property type="molecule type" value="Genomic_DNA"/>
</dbReference>
<proteinExistence type="inferred from homology"/>